<name>A0AAV2IDF2_LYMST</name>
<dbReference type="Proteomes" id="UP001497497">
    <property type="component" value="Unassembled WGS sequence"/>
</dbReference>
<comment type="caution">
    <text evidence="2">The sequence shown here is derived from an EMBL/GenBank/DDBJ whole genome shotgun (WGS) entry which is preliminary data.</text>
</comment>
<reference evidence="2 3" key="1">
    <citation type="submission" date="2024-04" db="EMBL/GenBank/DDBJ databases">
        <authorList>
            <consortium name="Genoscope - CEA"/>
            <person name="William W."/>
        </authorList>
    </citation>
    <scope>NUCLEOTIDE SEQUENCE [LARGE SCALE GENOMIC DNA]</scope>
</reference>
<evidence type="ECO:0000256" key="1">
    <source>
        <dbReference type="SAM" id="SignalP"/>
    </source>
</evidence>
<dbReference type="EMBL" id="CAXITT010000613">
    <property type="protein sequence ID" value="CAL1544300.1"/>
    <property type="molecule type" value="Genomic_DNA"/>
</dbReference>
<feature type="signal peptide" evidence="1">
    <location>
        <begin position="1"/>
        <end position="24"/>
    </location>
</feature>
<feature type="chain" id="PRO_5043427309" evidence="1">
    <location>
        <begin position="25"/>
        <end position="371"/>
    </location>
</feature>
<proteinExistence type="predicted"/>
<keyword evidence="1" id="KW-0732">Signal</keyword>
<organism evidence="2 3">
    <name type="scientific">Lymnaea stagnalis</name>
    <name type="common">Great pond snail</name>
    <name type="synonym">Helix stagnalis</name>
    <dbReference type="NCBI Taxonomy" id="6523"/>
    <lineage>
        <taxon>Eukaryota</taxon>
        <taxon>Metazoa</taxon>
        <taxon>Spiralia</taxon>
        <taxon>Lophotrochozoa</taxon>
        <taxon>Mollusca</taxon>
        <taxon>Gastropoda</taxon>
        <taxon>Heterobranchia</taxon>
        <taxon>Euthyneura</taxon>
        <taxon>Panpulmonata</taxon>
        <taxon>Hygrophila</taxon>
        <taxon>Lymnaeoidea</taxon>
        <taxon>Lymnaeidae</taxon>
        <taxon>Lymnaea</taxon>
    </lineage>
</organism>
<keyword evidence="3" id="KW-1185">Reference proteome</keyword>
<sequence length="371" mass="41869">MKRIIFNIALLYLMLASVQVSVMSDQCDSCGANAVCVNGDCVCPANYTGHPQFHCHHVNNLYCELLNDPILTTFGIAKIKVHVLGATRFAQFETRRSDTDQSCDFNLFAIMERLRGKIYPRSFEFELKFSNVNTSLVFKLESNRQANGAILWQYFISEQGPTALSFSVAIPFNNCTIELTETPSRFVLADIGCCGIQFGIRPYTENSLYAPGIFVEIDTNNQPTFNNWLASNEPLCLDKGSFTFADVQTALSIPDPVKAMTFHANANVAGWVSLTKQIEEYSLSEYLRACDLDRRARLSDYAWFIFTNAPLINCISKNTLDNKLLYNIITLLTNYVCNDFYMSCVIAKNFVQLNCNIAKFPYLQEYVNSSC</sequence>
<evidence type="ECO:0000313" key="3">
    <source>
        <dbReference type="Proteomes" id="UP001497497"/>
    </source>
</evidence>
<protein>
    <submittedName>
        <fullName evidence="2">Uncharacterized protein</fullName>
    </submittedName>
</protein>
<dbReference type="AlphaFoldDB" id="A0AAV2IDF2"/>
<evidence type="ECO:0000313" key="2">
    <source>
        <dbReference type="EMBL" id="CAL1544300.1"/>
    </source>
</evidence>
<gene>
    <name evidence="2" type="ORF">GSLYS_00017813001</name>
</gene>
<accession>A0AAV2IDF2</accession>